<accession>A0A346NC75</accession>
<evidence type="ECO:0000313" key="4">
    <source>
        <dbReference type="EMBL" id="RFU54108.1"/>
    </source>
</evidence>
<evidence type="ECO:0000313" key="6">
    <source>
        <dbReference type="Proteomes" id="UP000262901"/>
    </source>
</evidence>
<reference evidence="5" key="3">
    <citation type="submission" date="2018-08" db="EMBL/GenBank/DDBJ databases">
        <title>Streptococcus chenjunshii sp. nov., isolated from stools sample of the Tibetan antelope in the Qinghai-Tibet plateau, China.</title>
        <authorList>
            <person name="Tian Z."/>
        </authorList>
    </citation>
    <scope>NUCLEOTIDE SEQUENCE [LARGE SCALE GENOMIC DNA]</scope>
    <source>
        <strain evidence="5">Z15</strain>
    </source>
</reference>
<dbReference type="RefSeq" id="WP_116877204.1">
    <property type="nucleotide sequence ID" value="NZ_CP031733.1"/>
</dbReference>
<name>A0A372KR30_9STRE</name>
<organism evidence="4 6">
    <name type="scientific">Streptococcus chenjunshii</name>
    <dbReference type="NCBI Taxonomy" id="2173853"/>
    <lineage>
        <taxon>Bacteria</taxon>
        <taxon>Bacillati</taxon>
        <taxon>Bacillota</taxon>
        <taxon>Bacilli</taxon>
        <taxon>Lactobacillales</taxon>
        <taxon>Streptococcaceae</taxon>
        <taxon>Streptococcus</taxon>
    </lineage>
</organism>
<dbReference type="Proteomes" id="UP000262901">
    <property type="component" value="Unassembled WGS sequence"/>
</dbReference>
<evidence type="ECO:0000313" key="3">
    <source>
        <dbReference type="EMBL" id="RFU51916.1"/>
    </source>
</evidence>
<reference evidence="2" key="4">
    <citation type="journal article" date="2019" name="Int. J. Syst. Evol. Microbiol.">
        <title>Streptococcus chenjunshii sp. nov. isolated from feces of Tibetan antelopes.</title>
        <authorList>
            <person name="Tian Z."/>
            <person name="Lu S."/>
            <person name="Jin D."/>
            <person name="Yang J."/>
            <person name="Pu J."/>
            <person name="Lai X.H."/>
            <person name="Bai X.N."/>
            <person name="Wu X.M."/>
            <person name="Li J."/>
            <person name="Wang S."/>
            <person name="Xu J."/>
        </authorList>
    </citation>
    <scope>NUCLEOTIDE SEQUENCE</scope>
    <source>
        <strain evidence="2">Z15</strain>
    </source>
</reference>
<dbReference type="Proteomes" id="UP000246115">
    <property type="component" value="Chromosome"/>
</dbReference>
<protein>
    <submittedName>
        <fullName evidence="4">Uncharacterized protein</fullName>
    </submittedName>
</protein>
<dbReference type="AlphaFoldDB" id="A0A372KR30"/>
<evidence type="ECO:0000313" key="7">
    <source>
        <dbReference type="Proteomes" id="UP000264056"/>
    </source>
</evidence>
<keyword evidence="7" id="KW-1185">Reference proteome</keyword>
<gene>
    <name evidence="2" type="ORF">DDV21_005775</name>
    <name evidence="3" type="ORF">DDV22_00270</name>
    <name evidence="4" type="ORF">DDV23_00825</name>
</gene>
<dbReference type="KEGG" id="schj:DDV21_005775"/>
<accession>A0A372KR30</accession>
<keyword evidence="1" id="KW-0472">Membrane</keyword>
<dbReference type="EMBL" id="QVQZ01000001">
    <property type="protein sequence ID" value="RFU54108.1"/>
    <property type="molecule type" value="Genomic_DNA"/>
</dbReference>
<dbReference type="Proteomes" id="UP000264056">
    <property type="component" value="Unassembled WGS sequence"/>
</dbReference>
<keyword evidence="1" id="KW-1133">Transmembrane helix</keyword>
<dbReference type="EMBL" id="QVQY01000001">
    <property type="protein sequence ID" value="RFU51916.1"/>
    <property type="molecule type" value="Genomic_DNA"/>
</dbReference>
<evidence type="ECO:0000256" key="1">
    <source>
        <dbReference type="SAM" id="Phobius"/>
    </source>
</evidence>
<dbReference type="EMBL" id="CP031733">
    <property type="protein sequence ID" value="AXQ78620.1"/>
    <property type="molecule type" value="Genomic_DNA"/>
</dbReference>
<dbReference type="OrthoDB" id="2236472at2"/>
<evidence type="ECO:0000313" key="5">
    <source>
        <dbReference type="Proteomes" id="UP000246115"/>
    </source>
</evidence>
<evidence type="ECO:0000313" key="2">
    <source>
        <dbReference type="EMBL" id="AXQ78620.1"/>
    </source>
</evidence>
<feature type="transmembrane region" description="Helical" evidence="1">
    <location>
        <begin position="6"/>
        <end position="22"/>
    </location>
</feature>
<proteinExistence type="predicted"/>
<reference evidence="4 6" key="2">
    <citation type="submission" date="2018-08" db="EMBL/GenBank/DDBJ databases">
        <title>Draft genome of Streptococcus sp. nov. Z1.</title>
        <authorList>
            <person name="Tian Z."/>
        </authorList>
    </citation>
    <scope>NUCLEOTIDE SEQUENCE [LARGE SCALE GENOMIC DNA]</scope>
    <source>
        <strain evidence="4">Z1</strain>
        <strain evidence="6">Z1(2018)</strain>
    </source>
</reference>
<sequence length="109" mass="12086">MSDNMIITLGSIAIIAVAFWVVRSMLFATRFRGYNYIVRFKDIDAVPDIAQNANLRKKLRVVSHSGDVYFVQAQINDAKIKEILLTDYHLSAGQVVVQTTQLSGGVGVL</sequence>
<keyword evidence="1" id="KW-0812">Transmembrane</keyword>
<reference evidence="3 7" key="1">
    <citation type="submission" date="2018-08" db="EMBL/GenBank/DDBJ databases">
        <title>Draft genome of Streptococcus sp .nov. Z2.</title>
        <authorList>
            <person name="Tian Z."/>
        </authorList>
    </citation>
    <scope>NUCLEOTIDE SEQUENCE [LARGE SCALE GENOMIC DNA]</scope>
    <source>
        <strain evidence="3 7">Z2</strain>
    </source>
</reference>